<evidence type="ECO:0000313" key="2">
    <source>
        <dbReference type="Proteomes" id="UP000814140"/>
    </source>
</evidence>
<protein>
    <submittedName>
        <fullName evidence="1">Uncharacterized protein</fullName>
    </submittedName>
</protein>
<reference evidence="1" key="2">
    <citation type="journal article" date="2022" name="New Phytol.">
        <title>Evolutionary transition to the ectomycorrhizal habit in the genomes of a hyperdiverse lineage of mushroom-forming fungi.</title>
        <authorList>
            <person name="Looney B."/>
            <person name="Miyauchi S."/>
            <person name="Morin E."/>
            <person name="Drula E."/>
            <person name="Courty P.E."/>
            <person name="Kohler A."/>
            <person name="Kuo A."/>
            <person name="LaButti K."/>
            <person name="Pangilinan J."/>
            <person name="Lipzen A."/>
            <person name="Riley R."/>
            <person name="Andreopoulos W."/>
            <person name="He G."/>
            <person name="Johnson J."/>
            <person name="Nolan M."/>
            <person name="Tritt A."/>
            <person name="Barry K.W."/>
            <person name="Grigoriev I.V."/>
            <person name="Nagy L.G."/>
            <person name="Hibbett D."/>
            <person name="Henrissat B."/>
            <person name="Matheny P.B."/>
            <person name="Labbe J."/>
            <person name="Martin F.M."/>
        </authorList>
    </citation>
    <scope>NUCLEOTIDE SEQUENCE</scope>
    <source>
        <strain evidence="1">HHB10654</strain>
    </source>
</reference>
<keyword evidence="2" id="KW-1185">Reference proteome</keyword>
<name>A0ACB8TDG4_9AGAM</name>
<proteinExistence type="predicted"/>
<sequence length="1051" mass="112483">METRDSLSPSKLSRPRKSLFSRKTTKRNSTQDSTGPPPSLRSVDKSEDAEQPTDSLSRTQSRESVTSGVPRSIIPEVLKDLPAWYNKEGEWATASVHQFRARYPIHNPVGPRYYRNVHLMLNNASQRPSSVFSPAFPPMTADLVDEPAWAPGPSRTPSGSPLPTPESSQVRIPDALGKGRSRKASNAPHDNIDLLDVSDPYGTNWHHQSPYDGLGLNNERSPVSPEGADSRPVPRSRMSSLNGGSRHKTTTPSPLSQSTSAVHLQTFPSQDDSPTKQTKHRKPVPGFTAAGDGEPPAETASAPVTPVDAVTAAAPSVSTSTSKPPPVRRQMAPGLFKSASTTSIPISASIASVAPSEKKQKRGSVLVRIARRFSIMRRQTRGHSREPSVEAEDWHDVGHEKGGGRPPSTAPARAPSPEKAPAAPQQTADVDKGIPPPPPSEDEATPAESVHDSAPEAPAQPEPPSRRDSDVSLEAPFSIGRLTIANPDVPSSTDNSPIPPSMALPFEGAILGTTSSRGRDEKALPIPRFSLDERPAPLVESPTQVTPPAAPTFAHTSPPPASVASPPLEVEHTPAPRPPHAPSAPVTATPPSMPVPQVTPAPFIRPAHLNNVHPSSSVDDSPLSKASLLVNPPTPYLAPVQIAVQIPSPVITHIPSASTAHPAQSSTAPTPQQLTSPASQFPRQSSSREGSPTKEARESSPTKGRETSSRHVKSSSSVKRETETFRLVRSPSAGYVTPTGETIVAQGEFWEVVGADQTKRSKTTKEKEEAKEARRSRRESRREEKEKEKAEAAKAAEQAAFQAAAEAATRSEHRKSRSHPKDGSSSRKRSSRDSKDPHRRSTDDAASRPTSNGVAVAAPSHERRPSLTARPTSELTSAADMNAVRAREVWEMDRLFKGRSMAYGLDGPQVVYAQSIGDGSSTGDPRRSTSTVAYGSQHTSYKLQSGFHAPNGTHPYTQIPFPQPALYAGQAPAPSYVYPSGYRSYPDISTLPTISSPESSPPRRALTNPLPEPPRMSAYKPPPLPASLSDVDSQSGAEYWAKFAGVVTPTH</sequence>
<accession>A0ACB8TDG4</accession>
<organism evidence="1 2">
    <name type="scientific">Artomyces pyxidatus</name>
    <dbReference type="NCBI Taxonomy" id="48021"/>
    <lineage>
        <taxon>Eukaryota</taxon>
        <taxon>Fungi</taxon>
        <taxon>Dikarya</taxon>
        <taxon>Basidiomycota</taxon>
        <taxon>Agaricomycotina</taxon>
        <taxon>Agaricomycetes</taxon>
        <taxon>Russulales</taxon>
        <taxon>Auriscalpiaceae</taxon>
        <taxon>Artomyces</taxon>
    </lineage>
</organism>
<gene>
    <name evidence="1" type="ORF">BV25DRAFT_1912534</name>
</gene>
<reference evidence="1" key="1">
    <citation type="submission" date="2021-03" db="EMBL/GenBank/DDBJ databases">
        <authorList>
            <consortium name="DOE Joint Genome Institute"/>
            <person name="Ahrendt S."/>
            <person name="Looney B.P."/>
            <person name="Miyauchi S."/>
            <person name="Morin E."/>
            <person name="Drula E."/>
            <person name="Courty P.E."/>
            <person name="Chicoki N."/>
            <person name="Fauchery L."/>
            <person name="Kohler A."/>
            <person name="Kuo A."/>
            <person name="Labutti K."/>
            <person name="Pangilinan J."/>
            <person name="Lipzen A."/>
            <person name="Riley R."/>
            <person name="Andreopoulos W."/>
            <person name="He G."/>
            <person name="Johnson J."/>
            <person name="Barry K.W."/>
            <person name="Grigoriev I.V."/>
            <person name="Nagy L."/>
            <person name="Hibbett D."/>
            <person name="Henrissat B."/>
            <person name="Matheny P.B."/>
            <person name="Labbe J."/>
            <person name="Martin F."/>
        </authorList>
    </citation>
    <scope>NUCLEOTIDE SEQUENCE</scope>
    <source>
        <strain evidence="1">HHB10654</strain>
    </source>
</reference>
<evidence type="ECO:0000313" key="1">
    <source>
        <dbReference type="EMBL" id="KAI0066462.1"/>
    </source>
</evidence>
<dbReference type="EMBL" id="MU277192">
    <property type="protein sequence ID" value="KAI0066462.1"/>
    <property type="molecule type" value="Genomic_DNA"/>
</dbReference>
<comment type="caution">
    <text evidence="1">The sequence shown here is derived from an EMBL/GenBank/DDBJ whole genome shotgun (WGS) entry which is preliminary data.</text>
</comment>
<dbReference type="Proteomes" id="UP000814140">
    <property type="component" value="Unassembled WGS sequence"/>
</dbReference>